<reference evidence="1 2" key="1">
    <citation type="submission" date="2019-06" db="EMBL/GenBank/DDBJ databases">
        <title>A chromosomal-level reference genome of Carpinus fangiana (Coryloideae, Betulaceae).</title>
        <authorList>
            <person name="Yang X."/>
            <person name="Wang Z."/>
            <person name="Zhang L."/>
            <person name="Hao G."/>
            <person name="Liu J."/>
            <person name="Yang Y."/>
        </authorList>
    </citation>
    <scope>NUCLEOTIDE SEQUENCE [LARGE SCALE GENOMIC DNA]</scope>
    <source>
        <strain evidence="1">Cfa_2016G</strain>
        <tissue evidence="1">Leaf</tissue>
    </source>
</reference>
<organism evidence="1 2">
    <name type="scientific">Carpinus fangiana</name>
    <dbReference type="NCBI Taxonomy" id="176857"/>
    <lineage>
        <taxon>Eukaryota</taxon>
        <taxon>Viridiplantae</taxon>
        <taxon>Streptophyta</taxon>
        <taxon>Embryophyta</taxon>
        <taxon>Tracheophyta</taxon>
        <taxon>Spermatophyta</taxon>
        <taxon>Magnoliopsida</taxon>
        <taxon>eudicotyledons</taxon>
        <taxon>Gunneridae</taxon>
        <taxon>Pentapetalae</taxon>
        <taxon>rosids</taxon>
        <taxon>fabids</taxon>
        <taxon>Fagales</taxon>
        <taxon>Betulaceae</taxon>
        <taxon>Carpinus</taxon>
    </lineage>
</organism>
<accession>A0A5N6KW52</accession>
<gene>
    <name evidence="1" type="ORF">FH972_023559</name>
</gene>
<name>A0A5N6KW52_9ROSI</name>
<dbReference type="EMBL" id="VIBQ01000014">
    <property type="protein sequence ID" value="KAB8349533.1"/>
    <property type="molecule type" value="Genomic_DNA"/>
</dbReference>
<keyword evidence="2" id="KW-1185">Reference proteome</keyword>
<evidence type="ECO:0000313" key="1">
    <source>
        <dbReference type="EMBL" id="KAB8349533.1"/>
    </source>
</evidence>
<sequence>MGVRHPAVSYSLGLLLTPRMGNVQLLPLQISARVIPHAQKTHQFSAIAPFLLSRMCNRPCRPQNTAKHYCKGRRSDAWELSSKA</sequence>
<proteinExistence type="predicted"/>
<evidence type="ECO:0000313" key="2">
    <source>
        <dbReference type="Proteomes" id="UP000327013"/>
    </source>
</evidence>
<comment type="caution">
    <text evidence="1">The sequence shown here is derived from an EMBL/GenBank/DDBJ whole genome shotgun (WGS) entry which is preliminary data.</text>
</comment>
<dbReference type="Proteomes" id="UP000327013">
    <property type="component" value="Unassembled WGS sequence"/>
</dbReference>
<protein>
    <submittedName>
        <fullName evidence="1">Uncharacterized protein</fullName>
    </submittedName>
</protein>
<dbReference type="AlphaFoldDB" id="A0A5N6KW52"/>